<dbReference type="SUPFAM" id="SSF161098">
    <property type="entry name" value="MetI-like"/>
    <property type="match status" value="1"/>
</dbReference>
<evidence type="ECO:0000256" key="1">
    <source>
        <dbReference type="ARBA" id="ARBA00004651"/>
    </source>
</evidence>
<dbReference type="PANTHER" id="PTHR30450:SF1">
    <property type="entry name" value="D-METHIONINE TRANSPORT SYSTEM PERMEASE PROTEIN METI-RELATED"/>
    <property type="match status" value="1"/>
</dbReference>
<dbReference type="AlphaFoldDB" id="A0A318XSA5"/>
<dbReference type="GO" id="GO:0005886">
    <property type="term" value="C:plasma membrane"/>
    <property type="evidence" value="ECO:0007669"/>
    <property type="project" value="UniProtKB-SubCell"/>
</dbReference>
<evidence type="ECO:0000256" key="7">
    <source>
        <dbReference type="ARBA" id="ARBA00023136"/>
    </source>
</evidence>
<keyword evidence="6 8" id="KW-1133">Transmembrane helix</keyword>
<dbReference type="Pfam" id="PF00528">
    <property type="entry name" value="BPD_transp_1"/>
    <property type="match status" value="1"/>
</dbReference>
<dbReference type="InterPro" id="IPR051322">
    <property type="entry name" value="AA_ABC_Transporter_Permease"/>
</dbReference>
<comment type="caution">
    <text evidence="10">The sequence shown here is derived from an EMBL/GenBank/DDBJ whole genome shotgun (WGS) entry which is preliminary data.</text>
</comment>
<reference evidence="10 11" key="1">
    <citation type="submission" date="2018-06" db="EMBL/GenBank/DDBJ databases">
        <title>Genomic Encyclopedia of Type Strains, Phase I: the one thousand microbial genomes (KMG-I) project.</title>
        <authorList>
            <person name="Kyrpides N."/>
        </authorList>
    </citation>
    <scope>NUCLEOTIDE SEQUENCE [LARGE SCALE GENOMIC DNA]</scope>
    <source>
        <strain evidence="10 11">DSM 19573</strain>
    </source>
</reference>
<protein>
    <submittedName>
        <fullName evidence="10">D-methionine transport system permease protein</fullName>
    </submittedName>
</protein>
<feature type="transmembrane region" description="Helical" evidence="8">
    <location>
        <begin position="188"/>
        <end position="207"/>
    </location>
</feature>
<proteinExistence type="inferred from homology"/>
<sequence>MNFDIQKALISALRETLYMVSYSLVISILFGGLIGLFLYVTTTKLFFKNMVVNQIFGAVVNILRSIPFIILLVLLLPVTKVIAGTTIGPEAVVVPLSVTAVAFYARLSQAAFSEVDKGVLEAASACGAHPLKIIFGILLPEARVGLINGITVTTISLIGYSAMAGIVGGGGIGDLAVRYGYQRYETEVMFACVIILVVIVQLIQLAGDSAARRADKR</sequence>
<dbReference type="EMBL" id="QKMR01000003">
    <property type="protein sequence ID" value="PYG89454.1"/>
    <property type="molecule type" value="Genomic_DNA"/>
</dbReference>
<evidence type="ECO:0000256" key="3">
    <source>
        <dbReference type="ARBA" id="ARBA00022448"/>
    </source>
</evidence>
<feature type="domain" description="ABC transmembrane type-1" evidence="9">
    <location>
        <begin position="13"/>
        <end position="207"/>
    </location>
</feature>
<evidence type="ECO:0000256" key="2">
    <source>
        <dbReference type="ARBA" id="ARBA00007069"/>
    </source>
</evidence>
<name>A0A318XSA5_9FIRM</name>
<evidence type="ECO:0000256" key="4">
    <source>
        <dbReference type="ARBA" id="ARBA00022475"/>
    </source>
</evidence>
<keyword evidence="11" id="KW-1185">Reference proteome</keyword>
<dbReference type="Proteomes" id="UP000248132">
    <property type="component" value="Unassembled WGS sequence"/>
</dbReference>
<dbReference type="InterPro" id="IPR035906">
    <property type="entry name" value="MetI-like_sf"/>
</dbReference>
<dbReference type="GO" id="GO:0048473">
    <property type="term" value="P:D-methionine transmembrane transport"/>
    <property type="evidence" value="ECO:0007669"/>
    <property type="project" value="TreeGrafter"/>
</dbReference>
<evidence type="ECO:0000313" key="10">
    <source>
        <dbReference type="EMBL" id="PYG89454.1"/>
    </source>
</evidence>
<dbReference type="InterPro" id="IPR000515">
    <property type="entry name" value="MetI-like"/>
</dbReference>
<comment type="subcellular location">
    <subcellularLocation>
        <location evidence="1 8">Cell membrane</location>
        <topology evidence="1 8">Multi-pass membrane protein</topology>
    </subcellularLocation>
</comment>
<keyword evidence="5 8" id="KW-0812">Transmembrane</keyword>
<evidence type="ECO:0000259" key="9">
    <source>
        <dbReference type="PROSITE" id="PS50928"/>
    </source>
</evidence>
<evidence type="ECO:0000256" key="6">
    <source>
        <dbReference type="ARBA" id="ARBA00022989"/>
    </source>
</evidence>
<dbReference type="CDD" id="cd06261">
    <property type="entry name" value="TM_PBP2"/>
    <property type="match status" value="1"/>
</dbReference>
<gene>
    <name evidence="10" type="ORF">LY28_00673</name>
</gene>
<feature type="transmembrane region" description="Helical" evidence="8">
    <location>
        <begin position="20"/>
        <end position="40"/>
    </location>
</feature>
<feature type="transmembrane region" description="Helical" evidence="8">
    <location>
        <begin position="82"/>
        <end position="105"/>
    </location>
</feature>
<evidence type="ECO:0000313" key="11">
    <source>
        <dbReference type="Proteomes" id="UP000248132"/>
    </source>
</evidence>
<dbReference type="PANTHER" id="PTHR30450">
    <property type="entry name" value="ABC TRANSPORTER PERMEASE"/>
    <property type="match status" value="1"/>
</dbReference>
<dbReference type="FunFam" id="1.10.3720.10:FF:000002">
    <property type="entry name" value="D-methionine ABC transporter permease MetI"/>
    <property type="match status" value="1"/>
</dbReference>
<evidence type="ECO:0000256" key="5">
    <source>
        <dbReference type="ARBA" id="ARBA00022692"/>
    </source>
</evidence>
<feature type="transmembrane region" description="Helical" evidence="8">
    <location>
        <begin position="146"/>
        <end position="168"/>
    </location>
</feature>
<keyword evidence="7 8" id="KW-0472">Membrane</keyword>
<accession>A0A318XSA5</accession>
<evidence type="ECO:0000256" key="8">
    <source>
        <dbReference type="RuleBase" id="RU363032"/>
    </source>
</evidence>
<dbReference type="PROSITE" id="PS50928">
    <property type="entry name" value="ABC_TM1"/>
    <property type="match status" value="1"/>
</dbReference>
<dbReference type="Gene3D" id="1.10.3720.10">
    <property type="entry name" value="MetI-like"/>
    <property type="match status" value="1"/>
</dbReference>
<comment type="similarity">
    <text evidence="2">Belongs to the binding-protein-dependent transport system permease family. CysTW subfamily.</text>
</comment>
<feature type="transmembrane region" description="Helical" evidence="8">
    <location>
        <begin position="52"/>
        <end position="76"/>
    </location>
</feature>
<organism evidence="10 11">
    <name type="scientific">Ruminiclostridium sufflavum DSM 19573</name>
    <dbReference type="NCBI Taxonomy" id="1121337"/>
    <lineage>
        <taxon>Bacteria</taxon>
        <taxon>Bacillati</taxon>
        <taxon>Bacillota</taxon>
        <taxon>Clostridia</taxon>
        <taxon>Eubacteriales</taxon>
        <taxon>Oscillospiraceae</taxon>
        <taxon>Ruminiclostridium</taxon>
    </lineage>
</organism>
<keyword evidence="4" id="KW-1003">Cell membrane</keyword>
<keyword evidence="3 8" id="KW-0813">Transport</keyword>